<sequence>MIITGDKMARFIRWLGIVFLPVYMLAFVLKVIPKVDVIVPLLILTTSSLTFASSKSGKRQGKLKK</sequence>
<evidence type="ECO:0000256" key="1">
    <source>
        <dbReference type="SAM" id="Phobius"/>
    </source>
</evidence>
<evidence type="ECO:0000313" key="3">
    <source>
        <dbReference type="Proteomes" id="UP000032552"/>
    </source>
</evidence>
<dbReference type="EMBL" id="BAYM01000009">
    <property type="protein sequence ID" value="GAN35528.1"/>
    <property type="molecule type" value="Genomic_DNA"/>
</dbReference>
<keyword evidence="1" id="KW-0472">Membrane</keyword>
<organism evidence="2 3">
    <name type="scientific">Lacticaseibacillus paracasei NRIC 0644</name>
    <dbReference type="NCBI Taxonomy" id="1435038"/>
    <lineage>
        <taxon>Bacteria</taxon>
        <taxon>Bacillati</taxon>
        <taxon>Bacillota</taxon>
        <taxon>Bacilli</taxon>
        <taxon>Lactobacillales</taxon>
        <taxon>Lactobacillaceae</taxon>
        <taxon>Lacticaseibacillus</taxon>
    </lineage>
</organism>
<dbReference type="RefSeq" id="WP_016383118.1">
    <property type="nucleotide sequence ID" value="NZ_BAYM01000009.1"/>
</dbReference>
<dbReference type="Proteomes" id="UP000032552">
    <property type="component" value="Unassembled WGS sequence"/>
</dbReference>
<gene>
    <name evidence="2" type="ORF">LC0644_0117</name>
</gene>
<comment type="caution">
    <text evidence="2">The sequence shown here is derived from an EMBL/GenBank/DDBJ whole genome shotgun (WGS) entry which is preliminary data.</text>
</comment>
<keyword evidence="1" id="KW-1133">Transmembrane helix</keyword>
<dbReference type="AlphaFoldDB" id="A0A0C9QA09"/>
<accession>A0A0C9QA09</accession>
<evidence type="ECO:0000313" key="2">
    <source>
        <dbReference type="EMBL" id="GAN35528.1"/>
    </source>
</evidence>
<reference evidence="3" key="1">
    <citation type="submission" date="2014-05" db="EMBL/GenBank/DDBJ databases">
        <title>Whole genome sequencing of Lactobacillus casei NRIC0644.</title>
        <authorList>
            <person name="Atarashi H."/>
            <person name="Yoshida Y."/>
            <person name="Fujimura S."/>
            <person name="Tanaka N."/>
            <person name="Shiwa Y."/>
            <person name="Yoshikawa H."/>
            <person name="Okada S."/>
            <person name="Nakagawa J."/>
        </authorList>
    </citation>
    <scope>NUCLEOTIDE SEQUENCE [LARGE SCALE GENOMIC DNA]</scope>
    <source>
        <strain evidence="3">NRIC0644</strain>
    </source>
</reference>
<name>A0A0C9QA09_LACPA</name>
<proteinExistence type="predicted"/>
<feature type="transmembrane region" description="Helical" evidence="1">
    <location>
        <begin position="37"/>
        <end position="54"/>
    </location>
</feature>
<feature type="transmembrane region" description="Helical" evidence="1">
    <location>
        <begin position="12"/>
        <end position="31"/>
    </location>
</feature>
<keyword evidence="1" id="KW-0812">Transmembrane</keyword>
<protein>
    <submittedName>
        <fullName evidence="2">Uncharacterized protein</fullName>
    </submittedName>
</protein>